<protein>
    <submittedName>
        <fullName evidence="1">Uncharacterized protein</fullName>
    </submittedName>
</protein>
<reference evidence="2" key="1">
    <citation type="submission" date="2019-07" db="EMBL/GenBank/DDBJ databases">
        <title>Complete Genome Sequences of Vibrion rotiferianus strain AM7.</title>
        <authorList>
            <person name="Miyazaki K."/>
            <person name="Wiseschart A."/>
            <person name="Pootanakit K."/>
            <person name="Ishimori K."/>
            <person name="Kitahara K."/>
        </authorList>
    </citation>
    <scope>NUCLEOTIDE SEQUENCE [LARGE SCALE GENOMIC DNA]</scope>
    <source>
        <strain evidence="2">AM7</strain>
        <plasmid evidence="2">pam7 dna</plasmid>
    </source>
</reference>
<dbReference type="RefSeq" id="WP_143694376.1">
    <property type="nucleotide sequence ID" value="NZ_AP019800.1"/>
</dbReference>
<keyword evidence="1" id="KW-0614">Plasmid</keyword>
<geneLocation type="plasmid" evidence="2">
    <name>pam7 dna</name>
</geneLocation>
<evidence type="ECO:0000313" key="1">
    <source>
        <dbReference type="EMBL" id="BBL92425.1"/>
    </source>
</evidence>
<name>A0A510IF66_9VIBR</name>
<evidence type="ECO:0000313" key="2">
    <source>
        <dbReference type="Proteomes" id="UP000315115"/>
    </source>
</evidence>
<dbReference type="AlphaFoldDB" id="A0A510IF66"/>
<proteinExistence type="predicted"/>
<sequence length="319" mass="36545">MFNVSIPKSVLNESHQVVKNSCSEDSIQEGSTKFNYLKSCDNALRNHLGVVDGVLAIDSSPQKILDDEFSLSLGLGQQLKLTDECSDLVPHLRMYSTIPNYVNFQVSQLPKEWHQIWGIAMARLLDSMYGFITNSITEVFRDEDLIKKATNQSNPISSNEFIDVLSEYQDDIEDEFYDQFIGFIEEYRPFLKGLFDKDLRSSWQNNVDNLDESDLEELDSILTRIEASTHKMKDANVTQLEIDYTRSPTTLITVLLSESEIENETIQDRWEDYNNDPLPVAIGLIPSPSSNIKGYLEAFIERIAQLENLIQFFNKLSEE</sequence>
<dbReference type="Proteomes" id="UP000315115">
    <property type="component" value="Plasmid pAM7"/>
</dbReference>
<gene>
    <name evidence="1" type="ORF">VroAM7_50780</name>
</gene>
<dbReference type="EMBL" id="AP019800">
    <property type="protein sequence ID" value="BBL92425.1"/>
    <property type="molecule type" value="Genomic_DNA"/>
</dbReference>
<accession>A0A510IF66</accession>
<organism evidence="1 2">
    <name type="scientific">Vibrio rotiferianus</name>
    <dbReference type="NCBI Taxonomy" id="190895"/>
    <lineage>
        <taxon>Bacteria</taxon>
        <taxon>Pseudomonadati</taxon>
        <taxon>Pseudomonadota</taxon>
        <taxon>Gammaproteobacteria</taxon>
        <taxon>Vibrionales</taxon>
        <taxon>Vibrionaceae</taxon>
        <taxon>Vibrio</taxon>
    </lineage>
</organism>